<accession>A0A232FJ19</accession>
<comment type="caution">
    <text evidence="2">The sequence shown here is derived from an EMBL/GenBank/DDBJ whole genome shotgun (WGS) entry which is preliminary data.</text>
</comment>
<name>A0A232FJ19_9HYME</name>
<organism evidence="2 3">
    <name type="scientific">Trichomalopsis sarcophagae</name>
    <dbReference type="NCBI Taxonomy" id="543379"/>
    <lineage>
        <taxon>Eukaryota</taxon>
        <taxon>Metazoa</taxon>
        <taxon>Ecdysozoa</taxon>
        <taxon>Arthropoda</taxon>
        <taxon>Hexapoda</taxon>
        <taxon>Insecta</taxon>
        <taxon>Pterygota</taxon>
        <taxon>Neoptera</taxon>
        <taxon>Endopterygota</taxon>
        <taxon>Hymenoptera</taxon>
        <taxon>Apocrita</taxon>
        <taxon>Proctotrupomorpha</taxon>
        <taxon>Chalcidoidea</taxon>
        <taxon>Pteromalidae</taxon>
        <taxon>Pteromalinae</taxon>
        <taxon>Trichomalopsis</taxon>
    </lineage>
</organism>
<keyword evidence="1" id="KW-0732">Signal</keyword>
<keyword evidence="3" id="KW-1185">Reference proteome</keyword>
<dbReference type="EMBL" id="NNAY01000156">
    <property type="protein sequence ID" value="OXU30458.1"/>
    <property type="molecule type" value="Genomic_DNA"/>
</dbReference>
<proteinExistence type="predicted"/>
<dbReference type="OrthoDB" id="7699652at2759"/>
<evidence type="ECO:0000313" key="2">
    <source>
        <dbReference type="EMBL" id="OXU30458.1"/>
    </source>
</evidence>
<dbReference type="Proteomes" id="UP000215335">
    <property type="component" value="Unassembled WGS sequence"/>
</dbReference>
<reference evidence="2 3" key="1">
    <citation type="journal article" date="2017" name="Curr. Biol.">
        <title>The Evolution of Venom by Co-option of Single-Copy Genes.</title>
        <authorList>
            <person name="Martinson E.O."/>
            <person name="Mrinalini"/>
            <person name="Kelkar Y.D."/>
            <person name="Chang C.H."/>
            <person name="Werren J.H."/>
        </authorList>
    </citation>
    <scope>NUCLEOTIDE SEQUENCE [LARGE SCALE GENOMIC DNA]</scope>
    <source>
        <strain evidence="2 3">Alberta</strain>
        <tissue evidence="2">Whole body</tissue>
    </source>
</reference>
<dbReference type="AlphaFoldDB" id="A0A232FJ19"/>
<protein>
    <submittedName>
        <fullName evidence="2">Uncharacterized protein</fullName>
    </submittedName>
</protein>
<gene>
    <name evidence="2" type="ORF">TSAR_013482</name>
</gene>
<evidence type="ECO:0000256" key="1">
    <source>
        <dbReference type="SAM" id="SignalP"/>
    </source>
</evidence>
<evidence type="ECO:0000313" key="3">
    <source>
        <dbReference type="Proteomes" id="UP000215335"/>
    </source>
</evidence>
<feature type="chain" id="PRO_5013167143" evidence="1">
    <location>
        <begin position="20"/>
        <end position="195"/>
    </location>
</feature>
<feature type="signal peptide" evidence="1">
    <location>
        <begin position="1"/>
        <end position="19"/>
    </location>
</feature>
<sequence length="195" mass="21077">MLWITVTVTAVLLVGGVTCSPIDVPKPASELLPPEVDNGSLLATDLTLPPVSMEVTEKNVPATYLVSPPLSEERIDVDSKNENDAIKQIMTAMEEKKALEATGEPGLDYSLKLIKVRRKRTLKYKKKSYGGGCGGGCGYYRPQPTYYKVVVVPVVVQKKHYYPQSTCNVCGHGGGYGGSFSYSQASASSFSYGKK</sequence>